<keyword evidence="2" id="KW-1185">Reference proteome</keyword>
<proteinExistence type="predicted"/>
<evidence type="ECO:0000313" key="1">
    <source>
        <dbReference type="EMBL" id="KAK9822634.1"/>
    </source>
</evidence>
<dbReference type="GO" id="GO:0003824">
    <property type="term" value="F:catalytic activity"/>
    <property type="evidence" value="ECO:0007669"/>
    <property type="project" value="InterPro"/>
</dbReference>
<organism evidence="1 2">
    <name type="scientific">Elliptochloris bilobata</name>
    <dbReference type="NCBI Taxonomy" id="381761"/>
    <lineage>
        <taxon>Eukaryota</taxon>
        <taxon>Viridiplantae</taxon>
        <taxon>Chlorophyta</taxon>
        <taxon>core chlorophytes</taxon>
        <taxon>Trebouxiophyceae</taxon>
        <taxon>Trebouxiophyceae incertae sedis</taxon>
        <taxon>Elliptochloris clade</taxon>
        <taxon>Elliptochloris</taxon>
    </lineage>
</organism>
<dbReference type="AlphaFoldDB" id="A0AAW1QMF2"/>
<dbReference type="Pfam" id="PF01063">
    <property type="entry name" value="Aminotran_4"/>
    <property type="match status" value="1"/>
</dbReference>
<dbReference type="InterPro" id="IPR001544">
    <property type="entry name" value="Aminotrans_IV"/>
</dbReference>
<dbReference type="InterPro" id="IPR036038">
    <property type="entry name" value="Aminotransferase-like"/>
</dbReference>
<comment type="caution">
    <text evidence="1">The sequence shown here is derived from an EMBL/GenBank/DDBJ whole genome shotgun (WGS) entry which is preliminary data.</text>
</comment>
<reference evidence="1 2" key="1">
    <citation type="journal article" date="2024" name="Nat. Commun.">
        <title>Phylogenomics reveals the evolutionary origins of lichenization in chlorophyte algae.</title>
        <authorList>
            <person name="Puginier C."/>
            <person name="Libourel C."/>
            <person name="Otte J."/>
            <person name="Skaloud P."/>
            <person name="Haon M."/>
            <person name="Grisel S."/>
            <person name="Petersen M."/>
            <person name="Berrin J.G."/>
            <person name="Delaux P.M."/>
            <person name="Dal Grande F."/>
            <person name="Keller J."/>
        </authorList>
    </citation>
    <scope>NUCLEOTIDE SEQUENCE [LARGE SCALE GENOMIC DNA]</scope>
    <source>
        <strain evidence="1 2">SAG 245.80</strain>
    </source>
</reference>
<gene>
    <name evidence="1" type="ORF">WJX81_001492</name>
</gene>
<dbReference type="PANTHER" id="PTHR47703">
    <property type="entry name" value="D-AMINOACID AMINOTRANSFERASE-LIKE PLP-DEPENDENT ENZYMES SUPERFAMILY PROTEIN"/>
    <property type="match status" value="1"/>
</dbReference>
<evidence type="ECO:0000313" key="2">
    <source>
        <dbReference type="Proteomes" id="UP001445335"/>
    </source>
</evidence>
<accession>A0AAW1QMF2</accession>
<dbReference type="Gene3D" id="3.20.10.10">
    <property type="entry name" value="D-amino Acid Aminotransferase, subunit A, domain 2"/>
    <property type="match status" value="1"/>
</dbReference>
<dbReference type="Proteomes" id="UP001445335">
    <property type="component" value="Unassembled WGS sequence"/>
</dbReference>
<protein>
    <submittedName>
        <fullName evidence="1">Uncharacterized protein</fullName>
    </submittedName>
</protein>
<sequence>MAVLVVNGQLQPEAPSSAAQLLREVPRGAYTAAVALPGIGVPGWDLHLAARCSLCLSVRQPGQYARPFCPSGCLLEGLVTNLFVVAGVGDGVVEVHTAAPSDGVLSGVMRHHVLQACMQAGILVVEKAPDPAGHRTWREAFLTNCVRSLQPLRRITAPACVWEAF</sequence>
<name>A0AAW1QMF2_9CHLO</name>
<dbReference type="InterPro" id="IPR043132">
    <property type="entry name" value="BCAT-like_C"/>
</dbReference>
<dbReference type="EMBL" id="JALJOU010000085">
    <property type="protein sequence ID" value="KAK9822634.1"/>
    <property type="molecule type" value="Genomic_DNA"/>
</dbReference>
<dbReference type="SUPFAM" id="SSF56752">
    <property type="entry name" value="D-aminoacid aminotransferase-like PLP-dependent enzymes"/>
    <property type="match status" value="1"/>
</dbReference>
<dbReference type="PANTHER" id="PTHR47703:SF2">
    <property type="entry name" value="D-AMINOACID AMINOTRANSFERASE-LIKE PLP-DEPENDENT ENZYMES SUPERFAMILY PROTEIN"/>
    <property type="match status" value="1"/>
</dbReference>